<dbReference type="InterPro" id="IPR008927">
    <property type="entry name" value="6-PGluconate_DH-like_C_sf"/>
</dbReference>
<dbReference type="PANTHER" id="PTHR11811">
    <property type="entry name" value="6-PHOSPHOGLUCONATE DEHYDROGENASE"/>
    <property type="match status" value="1"/>
</dbReference>
<dbReference type="InterPro" id="IPR036291">
    <property type="entry name" value="NAD(P)-bd_dom_sf"/>
</dbReference>
<dbReference type="UniPathway" id="UPA00115">
    <property type="reaction ID" value="UER00410"/>
</dbReference>
<protein>
    <recommendedName>
        <fullName evidence="6 11">6-phosphogluconate dehydrogenase, decarboxylating</fullName>
        <ecNumber evidence="5 11">1.1.1.44</ecNumber>
    </recommendedName>
</protein>
<dbReference type="InterPro" id="IPR006114">
    <property type="entry name" value="6PGDH_C"/>
</dbReference>
<proteinExistence type="inferred from homology"/>
<keyword evidence="7 11" id="KW-0560">Oxidoreductase</keyword>
<feature type="binding site" description="in other chain" evidence="13">
    <location>
        <begin position="140"/>
        <end position="142"/>
    </location>
    <ligand>
        <name>substrate</name>
        <note>ligand shared between dimeric partners</note>
    </ligand>
</feature>
<evidence type="ECO:0000256" key="7">
    <source>
        <dbReference type="ARBA" id="ARBA00023002"/>
    </source>
</evidence>
<feature type="binding site" description="in other chain" evidence="13">
    <location>
        <begin position="214"/>
        <end position="215"/>
    </location>
    <ligand>
        <name>substrate</name>
        <note>ligand shared between dimeric partners</note>
    </ligand>
</feature>
<evidence type="ECO:0000256" key="14">
    <source>
        <dbReference type="RuleBase" id="RU000485"/>
    </source>
</evidence>
<dbReference type="EMBL" id="FLRB01000012">
    <property type="protein sequence ID" value="SBT21339.1"/>
    <property type="molecule type" value="Genomic_DNA"/>
</dbReference>
<dbReference type="EMBL" id="FLRA01000002">
    <property type="protein sequence ID" value="SBT16291.1"/>
    <property type="molecule type" value="Genomic_DNA"/>
</dbReference>
<dbReference type="AlphaFoldDB" id="A0A1C3JMF1"/>
<dbReference type="SUPFAM" id="SSF48179">
    <property type="entry name" value="6-phosphogluconate dehydrogenase C-terminal domain-like"/>
    <property type="match status" value="1"/>
</dbReference>
<feature type="active site" description="Proton donor" evidence="12">
    <location>
        <position position="218"/>
    </location>
</feature>
<dbReference type="OrthoDB" id="9804542at2"/>
<dbReference type="Proteomes" id="UP000092840">
    <property type="component" value="Unassembled WGS sequence"/>
</dbReference>
<dbReference type="CDD" id="cd01983">
    <property type="entry name" value="SIMIBI"/>
    <property type="match status" value="1"/>
</dbReference>
<feature type="binding site" evidence="13">
    <location>
        <position position="474"/>
    </location>
    <ligand>
        <name>substrate</name>
        <note>ligand shared between dimeric partners</note>
    </ligand>
</feature>
<keyword evidence="8 14" id="KW-0311">Gluconate utilization</keyword>
<comment type="subunit">
    <text evidence="4 11">Homodimer.</text>
</comment>
<dbReference type="GO" id="GO:0006098">
    <property type="term" value="P:pentose-phosphate shunt"/>
    <property type="evidence" value="ECO:0007669"/>
    <property type="project" value="UniProtKB-UniPathway"/>
</dbReference>
<evidence type="ECO:0000256" key="9">
    <source>
        <dbReference type="ARBA" id="ARBA00023126"/>
    </source>
</evidence>
<gene>
    <name evidence="16" type="primary">gndA</name>
    <name evidence="16" type="ORF">MGA5115_00371</name>
    <name evidence="17" type="ORF">MGA5116_01932</name>
</gene>
<dbReference type="Gene3D" id="1.20.5.320">
    <property type="entry name" value="6-Phosphogluconate Dehydrogenase, domain 3"/>
    <property type="match status" value="1"/>
</dbReference>
<reference evidence="16 19" key="1">
    <citation type="submission" date="2016-06" db="EMBL/GenBank/DDBJ databases">
        <authorList>
            <person name="Kjaerup R.B."/>
            <person name="Dalgaard T.S."/>
            <person name="Juul-Madsen H.R."/>
        </authorList>
    </citation>
    <scope>NUCLEOTIDE SEQUENCE [LARGE SCALE GENOMIC DNA]</scope>
    <source>
        <strain evidence="16 19">CECT 5115</strain>
    </source>
</reference>
<evidence type="ECO:0000256" key="12">
    <source>
        <dbReference type="PIRSR" id="PIRSR000109-1"/>
    </source>
</evidence>
<evidence type="ECO:0000256" key="13">
    <source>
        <dbReference type="PIRSR" id="PIRSR000109-2"/>
    </source>
</evidence>
<dbReference type="NCBIfam" id="NF006765">
    <property type="entry name" value="PRK09287.1"/>
    <property type="match status" value="1"/>
</dbReference>
<feature type="binding site" description="in other chain" evidence="13">
    <location>
        <position position="115"/>
    </location>
    <ligand>
        <name>substrate</name>
        <note>ligand shared between dimeric partners</note>
    </ligand>
</feature>
<comment type="catalytic activity">
    <reaction evidence="10 11 14">
        <text>6-phospho-D-gluconate + NADP(+) = D-ribulose 5-phosphate + CO2 + NADPH</text>
        <dbReference type="Rhea" id="RHEA:10116"/>
        <dbReference type="ChEBI" id="CHEBI:16526"/>
        <dbReference type="ChEBI" id="CHEBI:57783"/>
        <dbReference type="ChEBI" id="CHEBI:58121"/>
        <dbReference type="ChEBI" id="CHEBI:58349"/>
        <dbReference type="ChEBI" id="CHEBI:58759"/>
        <dbReference type="EC" id="1.1.1.44"/>
    </reaction>
</comment>
<evidence type="ECO:0000256" key="1">
    <source>
        <dbReference type="ARBA" id="ARBA00002526"/>
    </source>
</evidence>
<name>A0A1C3JMF1_9GAMM</name>
<dbReference type="SUPFAM" id="SSF51735">
    <property type="entry name" value="NAD(P)-binding Rossmann-fold domains"/>
    <property type="match status" value="1"/>
</dbReference>
<evidence type="ECO:0000313" key="16">
    <source>
        <dbReference type="EMBL" id="SBT16291.1"/>
    </source>
</evidence>
<dbReference type="InterPro" id="IPR006113">
    <property type="entry name" value="6PGDH_Gnd/GntZ"/>
</dbReference>
<dbReference type="RefSeq" id="WP_067030947.1">
    <property type="nucleotide sequence ID" value="NZ_FLRA01000002.1"/>
</dbReference>
<feature type="domain" description="6-phosphogluconate dehydrogenase C-terminal" evidence="15">
    <location>
        <begin position="207"/>
        <end position="498"/>
    </location>
</feature>
<keyword evidence="11 14" id="KW-0521">NADP</keyword>
<feature type="binding site" evidence="13">
    <location>
        <position position="480"/>
    </location>
    <ligand>
        <name>substrate</name>
        <note>ligand shared between dimeric partners</note>
    </ligand>
</feature>
<evidence type="ECO:0000256" key="6">
    <source>
        <dbReference type="ARBA" id="ARBA00018193"/>
    </source>
</evidence>
<feature type="active site" description="Proton acceptor" evidence="12">
    <location>
        <position position="211"/>
    </location>
</feature>
<sequence length="508" mass="55636">MQNVNQSCNIGFVGLGVMGKNLALNLADHGYRVAGFDLDTDKVNDVLDTEAKERPSSVDEARIIGCDNIKQMLDLLVSPRVIVVLVPAGDPVDAVCQSLIEADLSPEDIVVDCGNSQWTDTIRRESDYKDQLKFFGTAVSGGEVGARFGPSLMPGGDADSWKYLQPMWEAVAAKVDENGKPIESRTPGQPVKEGEPCTAYLGPNGAGHFVKMVHNGIEYADMQLICEAYHLLRSLLGYEPAEIGKLFEKWNQGILNSYLVEISADILQQYDEKTGAPLVDMILDSAGQKGTGRWTSISATQMGVPAGIISESVYARALSTLTAEREKAAGFLIADVETSEIDAEAVEDAIENALYCAKICAYAQGFQIMRAAQTEYDWTLNFTGIAKIWRGGCIIRASFLQKIADAFDKNHDLENLLLDDYFADAMAEKQKGLRDAVVLAAQSGIPTPSFYSALAYFDGYRSEVLPANLLQAQRDYFGAHTYERIDAAPGEKFHTHWQQEGRPETKVK</sequence>
<dbReference type="PRINTS" id="PR00076">
    <property type="entry name" value="6PGDHDRGNASE"/>
</dbReference>
<dbReference type="EC" id="1.1.1.44" evidence="5 11"/>
<dbReference type="Gene3D" id="3.40.50.720">
    <property type="entry name" value="NAD(P)-binding Rossmann-like Domain"/>
    <property type="match status" value="1"/>
</dbReference>
<evidence type="ECO:0000256" key="3">
    <source>
        <dbReference type="ARBA" id="ARBA00008419"/>
    </source>
</evidence>
<organism evidence="16 19">
    <name type="scientific">Marinomonas gallaica</name>
    <dbReference type="NCBI Taxonomy" id="1806667"/>
    <lineage>
        <taxon>Bacteria</taxon>
        <taxon>Pseudomonadati</taxon>
        <taxon>Pseudomonadota</taxon>
        <taxon>Gammaproteobacteria</taxon>
        <taxon>Oceanospirillales</taxon>
        <taxon>Oceanospirillaceae</taxon>
        <taxon>Marinomonas</taxon>
    </lineage>
</organism>
<dbReference type="Proteomes" id="UP000092871">
    <property type="component" value="Unassembled WGS sequence"/>
</dbReference>
<keyword evidence="18" id="KW-1185">Reference proteome</keyword>
<keyword evidence="9 11" id="KW-0570">Pentose shunt</keyword>
<evidence type="ECO:0000313" key="17">
    <source>
        <dbReference type="EMBL" id="SBT21339.1"/>
    </source>
</evidence>
<dbReference type="PROSITE" id="PS00461">
    <property type="entry name" value="6PGD"/>
    <property type="match status" value="1"/>
</dbReference>
<reference evidence="17 18" key="2">
    <citation type="submission" date="2016-06" db="EMBL/GenBank/DDBJ databases">
        <authorList>
            <person name="Rodrigo-Torres L."/>
            <person name="Arahal D.R."/>
        </authorList>
    </citation>
    <scope>NUCLEOTIDE SEQUENCE [LARGE SCALE GENOMIC DNA]</scope>
    <source>
        <strain evidence="17 18">CECT 5116</strain>
    </source>
</reference>
<dbReference type="FunFam" id="1.10.1040.10:FF:000002">
    <property type="entry name" value="6-phosphogluconate dehydrogenase, decarboxylating"/>
    <property type="match status" value="1"/>
</dbReference>
<evidence type="ECO:0000256" key="8">
    <source>
        <dbReference type="ARBA" id="ARBA00023064"/>
    </source>
</evidence>
<dbReference type="InterPro" id="IPR006184">
    <property type="entry name" value="6PGdom_BS"/>
</dbReference>
<dbReference type="GO" id="GO:0019521">
    <property type="term" value="P:D-gluconate metabolic process"/>
    <property type="evidence" value="ECO:0007669"/>
    <property type="project" value="UniProtKB-KW"/>
</dbReference>
<evidence type="ECO:0000259" key="15">
    <source>
        <dbReference type="SMART" id="SM01350"/>
    </source>
</evidence>
<dbReference type="InterPro" id="IPR006115">
    <property type="entry name" value="6PGDH_NADP-bd"/>
</dbReference>
<evidence type="ECO:0000313" key="19">
    <source>
        <dbReference type="Proteomes" id="UP000092871"/>
    </source>
</evidence>
<dbReference type="PIRSF" id="PIRSF000109">
    <property type="entry name" value="6PGD"/>
    <property type="match status" value="1"/>
</dbReference>
<dbReference type="SMART" id="SM01350">
    <property type="entry name" value="6PGD"/>
    <property type="match status" value="1"/>
</dbReference>
<feature type="binding site" description="in other chain" evidence="13">
    <location>
        <position position="316"/>
    </location>
    <ligand>
        <name>substrate</name>
        <note>ligand shared between dimeric partners</note>
    </ligand>
</feature>
<dbReference type="Gene3D" id="1.10.1040.10">
    <property type="entry name" value="N-(1-d-carboxylethyl)-l-norvaline Dehydrogenase, domain 2"/>
    <property type="match status" value="1"/>
</dbReference>
<evidence type="ECO:0000256" key="2">
    <source>
        <dbReference type="ARBA" id="ARBA00004874"/>
    </source>
</evidence>
<comment type="similarity">
    <text evidence="3 11 14">Belongs to the 6-phosphogluconate dehydrogenase family.</text>
</comment>
<accession>A0A1C3JMF1</accession>
<evidence type="ECO:0000313" key="18">
    <source>
        <dbReference type="Proteomes" id="UP000092840"/>
    </source>
</evidence>
<evidence type="ECO:0000256" key="10">
    <source>
        <dbReference type="ARBA" id="ARBA00048640"/>
    </source>
</evidence>
<dbReference type="Pfam" id="PF03446">
    <property type="entry name" value="NAD_binding_2"/>
    <property type="match status" value="1"/>
</dbReference>
<dbReference type="InterPro" id="IPR006183">
    <property type="entry name" value="Pgluconate_DH"/>
</dbReference>
<evidence type="ECO:0000256" key="5">
    <source>
        <dbReference type="ARBA" id="ARBA00013011"/>
    </source>
</evidence>
<dbReference type="Pfam" id="PF00393">
    <property type="entry name" value="6PGD"/>
    <property type="match status" value="1"/>
</dbReference>
<comment type="pathway">
    <text evidence="2 11 14">Carbohydrate degradation; pentose phosphate pathway; D-ribulose 5-phosphate from D-glucose 6-phosphate (oxidative stage): step 3/3.</text>
</comment>
<evidence type="ECO:0000256" key="4">
    <source>
        <dbReference type="ARBA" id="ARBA00011738"/>
    </source>
</evidence>
<feature type="binding site" description="in other chain" evidence="13">
    <location>
        <position position="289"/>
    </location>
    <ligand>
        <name>substrate</name>
        <note>ligand shared between dimeric partners</note>
    </ligand>
</feature>
<evidence type="ECO:0000256" key="11">
    <source>
        <dbReference type="PIRNR" id="PIRNR000109"/>
    </source>
</evidence>
<dbReference type="GO" id="GO:0004616">
    <property type="term" value="F:phosphogluconate dehydrogenase (decarboxylating) activity"/>
    <property type="evidence" value="ECO:0007669"/>
    <property type="project" value="UniProtKB-EC"/>
</dbReference>
<dbReference type="NCBIfam" id="TIGR00873">
    <property type="entry name" value="gnd"/>
    <property type="match status" value="1"/>
</dbReference>
<feature type="binding site" description="in other chain" evidence="13">
    <location>
        <position position="219"/>
    </location>
    <ligand>
        <name>substrate</name>
        <note>ligand shared between dimeric partners</note>
    </ligand>
</feature>
<dbReference type="GO" id="GO:0050661">
    <property type="term" value="F:NADP binding"/>
    <property type="evidence" value="ECO:0007669"/>
    <property type="project" value="InterPro"/>
</dbReference>
<comment type="function">
    <text evidence="1 11">Catalyzes the oxidative decarboxylation of 6-phosphogluconate to ribulose 5-phosphate and CO(2), with concomitant reduction of NADP to NADPH.</text>
</comment>
<dbReference type="InterPro" id="IPR013328">
    <property type="entry name" value="6PGD_dom2"/>
</dbReference>